<feature type="signal peptide" evidence="3">
    <location>
        <begin position="1"/>
        <end position="15"/>
    </location>
</feature>
<dbReference type="WBParaSite" id="MBELARI_LOCUS17664">
    <property type="protein sequence ID" value="MBELARI_LOCUS17664"/>
    <property type="gene ID" value="MBELARI_LOCUS17664"/>
</dbReference>
<dbReference type="PANTHER" id="PTHR36937:SF4">
    <property type="entry name" value="SECRETED PROTEIN"/>
    <property type="match status" value="1"/>
</dbReference>
<evidence type="ECO:0000313" key="4">
    <source>
        <dbReference type="Proteomes" id="UP000887575"/>
    </source>
</evidence>
<feature type="coiled-coil region" evidence="1">
    <location>
        <begin position="33"/>
        <end position="98"/>
    </location>
</feature>
<reference evidence="5" key="1">
    <citation type="submission" date="2024-02" db="UniProtKB">
        <authorList>
            <consortium name="WormBaseParasite"/>
        </authorList>
    </citation>
    <scope>IDENTIFICATION</scope>
</reference>
<evidence type="ECO:0000313" key="5">
    <source>
        <dbReference type="WBParaSite" id="MBELARI_LOCUS17664"/>
    </source>
</evidence>
<keyword evidence="1" id="KW-0175">Coiled coil</keyword>
<accession>A0AAF3EU21</accession>
<evidence type="ECO:0000256" key="2">
    <source>
        <dbReference type="SAM" id="MobiDB-lite"/>
    </source>
</evidence>
<keyword evidence="3" id="KW-0732">Signal</keyword>
<keyword evidence="4" id="KW-1185">Reference proteome</keyword>
<dbReference type="Proteomes" id="UP000887575">
    <property type="component" value="Unassembled WGS sequence"/>
</dbReference>
<proteinExistence type="predicted"/>
<evidence type="ECO:0000256" key="1">
    <source>
        <dbReference type="SAM" id="Coils"/>
    </source>
</evidence>
<dbReference type="AlphaFoldDB" id="A0AAF3EU21"/>
<protein>
    <submittedName>
        <fullName evidence="5">Uncharacterized protein</fullName>
    </submittedName>
</protein>
<dbReference type="PANTHER" id="PTHR36937">
    <property type="entry name" value="PROTEIN CBG20935-RELATED"/>
    <property type="match status" value="1"/>
</dbReference>
<feature type="chain" id="PRO_5042271530" evidence="3">
    <location>
        <begin position="16"/>
        <end position="364"/>
    </location>
</feature>
<sequence>MLWILLLGCVVLVEGQRGSFSQSSSSDLREVEMSRYMRRMDQWKAQREAYKQLVQAQRDRYYQDYFDRMKEYGRTVERQRYVQLLQKQAQERAKLEESMKYWGVGGVPEGMRSEPASPRPSDPFGANVQQATSGQRQSLETITRDSTALQSLCQRYLPTVRLHCNGQIERGYQEKCQGFYQDCQQYIYRGDPLYSTAHSFSSGVGLNLGSWAVKGIPYYPINEEGAIGAGHLMNIPFGSWGGGFTDHIGVRDYWSQYTEIGANWYDGKYGYKSGWSAPLVQSLGVEGDLHATASVPIRPGELGKPIGVDVGGGVGPYYQQNQHVGVDYLNGRVGTNFGVAVPFTGVGVNTGLGIKFPSIADIQG</sequence>
<name>A0AAF3EU21_9BILA</name>
<evidence type="ECO:0000256" key="3">
    <source>
        <dbReference type="SAM" id="SignalP"/>
    </source>
</evidence>
<organism evidence="4 5">
    <name type="scientific">Mesorhabditis belari</name>
    <dbReference type="NCBI Taxonomy" id="2138241"/>
    <lineage>
        <taxon>Eukaryota</taxon>
        <taxon>Metazoa</taxon>
        <taxon>Ecdysozoa</taxon>
        <taxon>Nematoda</taxon>
        <taxon>Chromadorea</taxon>
        <taxon>Rhabditida</taxon>
        <taxon>Rhabditina</taxon>
        <taxon>Rhabditomorpha</taxon>
        <taxon>Rhabditoidea</taxon>
        <taxon>Rhabditidae</taxon>
        <taxon>Mesorhabditinae</taxon>
        <taxon>Mesorhabditis</taxon>
    </lineage>
</organism>
<feature type="region of interest" description="Disordered" evidence="2">
    <location>
        <begin position="108"/>
        <end position="128"/>
    </location>
</feature>